<name>A0ABQ5QS00_9ACTN</name>
<dbReference type="InterPro" id="IPR036514">
    <property type="entry name" value="SGNH_hydro_sf"/>
</dbReference>
<dbReference type="Gene3D" id="3.40.50.1110">
    <property type="entry name" value="SGNH hydrolase"/>
    <property type="match status" value="1"/>
</dbReference>
<dbReference type="InterPro" id="IPR012291">
    <property type="entry name" value="CBM2_carb-bd_dom_sf"/>
</dbReference>
<dbReference type="SUPFAM" id="SSF49384">
    <property type="entry name" value="Carbohydrate-binding domain"/>
    <property type="match status" value="1"/>
</dbReference>
<feature type="compositionally biased region" description="Pro residues" evidence="1">
    <location>
        <begin position="239"/>
        <end position="260"/>
    </location>
</feature>
<dbReference type="Pfam" id="PF13472">
    <property type="entry name" value="Lipase_GDSL_2"/>
    <property type="match status" value="1"/>
</dbReference>
<dbReference type="EMBL" id="BSDI01000007">
    <property type="protein sequence ID" value="GLH96479.1"/>
    <property type="molecule type" value="Genomic_DNA"/>
</dbReference>
<evidence type="ECO:0000259" key="3">
    <source>
        <dbReference type="PROSITE" id="PS51173"/>
    </source>
</evidence>
<protein>
    <recommendedName>
        <fullName evidence="3">CBM2 domain-containing protein</fullName>
    </recommendedName>
</protein>
<evidence type="ECO:0000256" key="2">
    <source>
        <dbReference type="SAM" id="SignalP"/>
    </source>
</evidence>
<comment type="caution">
    <text evidence="4">The sequence shown here is derived from an EMBL/GenBank/DDBJ whole genome shotgun (WGS) entry which is preliminary data.</text>
</comment>
<evidence type="ECO:0000313" key="4">
    <source>
        <dbReference type="EMBL" id="GLH96479.1"/>
    </source>
</evidence>
<dbReference type="PROSITE" id="PS51173">
    <property type="entry name" value="CBM2"/>
    <property type="match status" value="1"/>
</dbReference>
<dbReference type="Gene3D" id="2.60.40.290">
    <property type="match status" value="1"/>
</dbReference>
<reference evidence="4" key="1">
    <citation type="submission" date="2022-12" db="EMBL/GenBank/DDBJ databases">
        <title>New Phytohabitans aurantiacus sp. RD004123 nov., an actinomycete isolated from soil.</title>
        <authorList>
            <person name="Triningsih D.W."/>
            <person name="Harunari E."/>
            <person name="Igarashi Y."/>
        </authorList>
    </citation>
    <scope>NUCLEOTIDE SEQUENCE</scope>
    <source>
        <strain evidence="4">RD004123</strain>
    </source>
</reference>
<dbReference type="PANTHER" id="PTHR30383:SF2">
    <property type="entry name" value="CELLULOSE-BINDING PROTEIN"/>
    <property type="match status" value="1"/>
</dbReference>
<dbReference type="InterPro" id="IPR013830">
    <property type="entry name" value="SGNH_hydro"/>
</dbReference>
<dbReference type="InterPro" id="IPR001919">
    <property type="entry name" value="CBD2"/>
</dbReference>
<dbReference type="InterPro" id="IPR051532">
    <property type="entry name" value="Ester_Hydrolysis_Enzymes"/>
</dbReference>
<dbReference type="Proteomes" id="UP001144280">
    <property type="component" value="Unassembled WGS sequence"/>
</dbReference>
<sequence>MRRGSPFYALLAALLLAAVTFVAVRPAEAAEPVRIMPLGDSITGSPGCWRALLWNQLQNAGHTNIDFVGTLPPQGCGVAHDGDNEGHGGFLATNIANQNQLPGWLNATHPDIVIMHLGTNDVWSNIAPATILAAFGKLVDQMRASNPSMKILVAKIIPLNPSSCSACGQRAVTFNNAIPTWAASKSTAASPVTVVDQWTGFNTATDTGDGVHPNNSGNQKIAAKWFPPLAQALSGVTPTTPPATTPPVTTPPATTPPVTTPPAPRGCTAAYSVVSQWQGGFQGEVRVTAGSSAIGGWTVTWTFGNGQRVTQAWNATVSSSGSTVTARNVGYNGSLAAGASATFGFIGSWTGTNTAPSVSCIAG</sequence>
<accession>A0ABQ5QS00</accession>
<feature type="chain" id="PRO_5045827610" description="CBM2 domain-containing protein" evidence="2">
    <location>
        <begin position="30"/>
        <end position="363"/>
    </location>
</feature>
<dbReference type="PANTHER" id="PTHR30383">
    <property type="entry name" value="THIOESTERASE 1/PROTEASE 1/LYSOPHOSPHOLIPASE L1"/>
    <property type="match status" value="1"/>
</dbReference>
<gene>
    <name evidence="4" type="ORF">Pa4123_17530</name>
</gene>
<evidence type="ECO:0000256" key="1">
    <source>
        <dbReference type="SAM" id="MobiDB-lite"/>
    </source>
</evidence>
<dbReference type="InterPro" id="IPR008965">
    <property type="entry name" value="CBM2/CBM3_carb-bd_dom_sf"/>
</dbReference>
<dbReference type="SMART" id="SM00637">
    <property type="entry name" value="CBD_II"/>
    <property type="match status" value="1"/>
</dbReference>
<proteinExistence type="predicted"/>
<dbReference type="CDD" id="cd01833">
    <property type="entry name" value="XynB_like"/>
    <property type="match status" value="1"/>
</dbReference>
<dbReference type="Pfam" id="PF00553">
    <property type="entry name" value="CBM_2"/>
    <property type="match status" value="1"/>
</dbReference>
<evidence type="ECO:0000313" key="5">
    <source>
        <dbReference type="Proteomes" id="UP001144280"/>
    </source>
</evidence>
<feature type="signal peptide" evidence="2">
    <location>
        <begin position="1"/>
        <end position="29"/>
    </location>
</feature>
<feature type="domain" description="CBM2" evidence="3">
    <location>
        <begin position="260"/>
        <end position="363"/>
    </location>
</feature>
<keyword evidence="5" id="KW-1185">Reference proteome</keyword>
<keyword evidence="2" id="KW-0732">Signal</keyword>
<organism evidence="4 5">
    <name type="scientific">Phytohabitans aurantiacus</name>
    <dbReference type="NCBI Taxonomy" id="3016789"/>
    <lineage>
        <taxon>Bacteria</taxon>
        <taxon>Bacillati</taxon>
        <taxon>Actinomycetota</taxon>
        <taxon>Actinomycetes</taxon>
        <taxon>Micromonosporales</taxon>
        <taxon>Micromonosporaceae</taxon>
    </lineage>
</organism>
<dbReference type="RefSeq" id="WP_281893707.1">
    <property type="nucleotide sequence ID" value="NZ_BSDI01000007.1"/>
</dbReference>
<dbReference type="SUPFAM" id="SSF52266">
    <property type="entry name" value="SGNH hydrolase"/>
    <property type="match status" value="1"/>
</dbReference>
<feature type="region of interest" description="Disordered" evidence="1">
    <location>
        <begin position="235"/>
        <end position="260"/>
    </location>
</feature>